<organism evidence="2">
    <name type="scientific">uncultured Caudovirales phage</name>
    <dbReference type="NCBI Taxonomy" id="2100421"/>
    <lineage>
        <taxon>Viruses</taxon>
        <taxon>Duplodnaviria</taxon>
        <taxon>Heunggongvirae</taxon>
        <taxon>Uroviricota</taxon>
        <taxon>Caudoviricetes</taxon>
        <taxon>Peduoviridae</taxon>
        <taxon>Maltschvirus</taxon>
        <taxon>Maltschvirus maltsch</taxon>
    </lineage>
</organism>
<gene>
    <name evidence="2" type="ORF">UFOVP709_19</name>
</gene>
<protein>
    <submittedName>
        <fullName evidence="2">Uncharacterized protein</fullName>
    </submittedName>
</protein>
<sequence>MSNVAINIAAEFTGKKAFKQAETATQKLTGNVKKLAGAVGIAFGANAILAYSKASVKAFAQDEAAALRLNRAVENLGIGFANPEIADYIANLEKSAAIADDVLRPAFQGLLTTTGSLAQSQKLLNDAITISRASGIDLATVTEDLGKGYIGITRGLAKYNTGLTRAELNTKSFSEILGIVLNRSAGAAEDYLTTTSYKMEVLSIATGNASEIIGEGLIDALARLGGGTEASDAANAIETLAKAFNFVTLSIGTAGGGLTSVLRNLKNLPKNIFEGFVGKQGGINFTAPQKPKPTVSLSEKKQQEALAALEVAAIKRQKELNALKNKQLETQKRLAADKLKQAALDKAALVLAQGKKVFDEEGIQLAAAAQGKLTEEERVRIALKKDIYDLEAAINEENLSAAARLSNSIVDNARKLSSLRGDMIGLGSVPNPFTEWLSTLQQMATEFAKLANMPVANKILSDVPENAGGINKPNYGPLDVPLNFGQFQLGERDTMRAYQQTSVTVNVAGSISTERDIVSAITQGLYAQQAAGTPVNYSSVY</sequence>
<keyword evidence="1" id="KW-0175">Coiled coil</keyword>
<feature type="coiled-coil region" evidence="1">
    <location>
        <begin position="306"/>
        <end position="345"/>
    </location>
</feature>
<accession>A0A6J5NIP7</accession>
<proteinExistence type="predicted"/>
<evidence type="ECO:0000313" key="2">
    <source>
        <dbReference type="EMBL" id="CAB4158677.1"/>
    </source>
</evidence>
<dbReference type="EMBL" id="LR796669">
    <property type="protein sequence ID" value="CAB4158677.1"/>
    <property type="molecule type" value="Genomic_DNA"/>
</dbReference>
<reference evidence="2" key="1">
    <citation type="submission" date="2020-04" db="EMBL/GenBank/DDBJ databases">
        <authorList>
            <person name="Chiriac C."/>
            <person name="Salcher M."/>
            <person name="Ghai R."/>
            <person name="Kavagutti S V."/>
        </authorList>
    </citation>
    <scope>NUCLEOTIDE SEQUENCE</scope>
</reference>
<evidence type="ECO:0000256" key="1">
    <source>
        <dbReference type="SAM" id="Coils"/>
    </source>
</evidence>
<name>A0A6J5NIP7_9CAUD</name>